<dbReference type="KEGG" id="pco:PHACADRAFT_265959"/>
<dbReference type="Proteomes" id="UP000008370">
    <property type="component" value="Unassembled WGS sequence"/>
</dbReference>
<dbReference type="GeneID" id="18913889"/>
<keyword evidence="4" id="KW-1185">Reference proteome</keyword>
<dbReference type="GeneID" id="18919261"/>
<proteinExistence type="predicted"/>
<dbReference type="RefSeq" id="XP_007402493.1">
    <property type="nucleotide sequence ID" value="XM_007402431.1"/>
</dbReference>
<dbReference type="EMBL" id="JH930468">
    <property type="protein sequence ID" value="EKM60664.1"/>
    <property type="molecule type" value="Genomic_DNA"/>
</dbReference>
<accession>K5WFJ9</accession>
<evidence type="ECO:0000313" key="2">
    <source>
        <dbReference type="EMBL" id="EKM48957.1"/>
    </source>
</evidence>
<evidence type="ECO:0000256" key="1">
    <source>
        <dbReference type="SAM" id="SignalP"/>
    </source>
</evidence>
<dbReference type="RefSeq" id="XP_007390112.1">
    <property type="nucleotide sequence ID" value="XM_007390050.1"/>
</dbReference>
<feature type="signal peptide" evidence="1">
    <location>
        <begin position="1"/>
        <end position="20"/>
    </location>
</feature>
<keyword evidence="1" id="KW-0732">Signal</keyword>
<evidence type="ECO:0000313" key="4">
    <source>
        <dbReference type="Proteomes" id="UP000008370"/>
    </source>
</evidence>
<dbReference type="InParanoid" id="K5WFJ9"/>
<dbReference type="PROSITE" id="PS51257">
    <property type="entry name" value="PROKAR_LIPOPROTEIN"/>
    <property type="match status" value="1"/>
</dbReference>
<name>K5WFJ9_PHACS</name>
<evidence type="ECO:0000313" key="3">
    <source>
        <dbReference type="EMBL" id="EKM60664.1"/>
    </source>
</evidence>
<dbReference type="KEGG" id="pco:PHACADRAFT_246725"/>
<feature type="chain" id="PRO_5007681229" evidence="1">
    <location>
        <begin position="21"/>
        <end position="81"/>
    </location>
</feature>
<sequence length="81" mass="8205">MRLTTVLGVVVAVFVAHAAAQSCPSCPTPGGCPGQCVQDGGEPFCAGFCNSTGMSPCEACTDQNDGVNCFYDSGLCVLKLP</sequence>
<protein>
    <submittedName>
        <fullName evidence="2">Uncharacterized protein</fullName>
    </submittedName>
</protein>
<reference evidence="2 4" key="1">
    <citation type="journal article" date="2012" name="BMC Genomics">
        <title>Comparative genomics of the white-rot fungi, Phanerochaete carnosa and P. chrysosporium, to elucidate the genetic basis of the distinct wood types they colonize.</title>
        <authorList>
            <person name="Suzuki H."/>
            <person name="MacDonald J."/>
            <person name="Syed K."/>
            <person name="Salamov A."/>
            <person name="Hori C."/>
            <person name="Aerts A."/>
            <person name="Henrissat B."/>
            <person name="Wiebenga A."/>
            <person name="vanKuyk P.A."/>
            <person name="Barry K."/>
            <person name="Lindquist E."/>
            <person name="LaButti K."/>
            <person name="Lapidus A."/>
            <person name="Lucas S."/>
            <person name="Coutinho P."/>
            <person name="Gong Y."/>
            <person name="Samejima M."/>
            <person name="Mahadevan R."/>
            <person name="Abou-Zaid M."/>
            <person name="de Vries R.P."/>
            <person name="Igarashi K."/>
            <person name="Yadav J.S."/>
            <person name="Grigoriev I.V."/>
            <person name="Master E.R."/>
        </authorList>
    </citation>
    <scope>NUCLEOTIDE SEQUENCE [LARGE SCALE GENOMIC DNA]</scope>
    <source>
        <strain evidence="2 4">HHB-10118-sp</strain>
    </source>
</reference>
<organism evidence="2 4">
    <name type="scientific">Phanerochaete carnosa (strain HHB-10118-sp)</name>
    <name type="common">White-rot fungus</name>
    <name type="synonym">Peniophora carnosa</name>
    <dbReference type="NCBI Taxonomy" id="650164"/>
    <lineage>
        <taxon>Eukaryota</taxon>
        <taxon>Fungi</taxon>
        <taxon>Dikarya</taxon>
        <taxon>Basidiomycota</taxon>
        <taxon>Agaricomycotina</taxon>
        <taxon>Agaricomycetes</taxon>
        <taxon>Polyporales</taxon>
        <taxon>Phanerochaetaceae</taxon>
        <taxon>Phanerochaete</taxon>
    </lineage>
</organism>
<dbReference type="AlphaFoldDB" id="K5WFJ9"/>
<dbReference type="EMBL" id="JH930620">
    <property type="protein sequence ID" value="EKM48957.1"/>
    <property type="molecule type" value="Genomic_DNA"/>
</dbReference>
<dbReference type="HOGENOM" id="CLU_2574621_0_0_1"/>
<gene>
    <name evidence="3" type="ORF">PHACADRAFT_246725</name>
    <name evidence="2" type="ORF">PHACADRAFT_265959</name>
</gene>